<evidence type="ECO:0000256" key="7">
    <source>
        <dbReference type="ARBA" id="ARBA00023157"/>
    </source>
</evidence>
<feature type="binding site" evidence="8">
    <location>
        <position position="187"/>
    </location>
    <ligand>
        <name>Zn(2+)</name>
        <dbReference type="ChEBI" id="CHEBI:29105"/>
        <note>catalytic</note>
    </ligand>
</feature>
<accession>A0AAV6G5R7</accession>
<dbReference type="Pfam" id="PF01400">
    <property type="entry name" value="Astacin"/>
    <property type="match status" value="1"/>
</dbReference>
<name>A0AAV6G5R7_9TELE</name>
<dbReference type="InterPro" id="IPR024079">
    <property type="entry name" value="MetalloPept_cat_dom_sf"/>
</dbReference>
<dbReference type="SMART" id="SM00235">
    <property type="entry name" value="ZnMc"/>
    <property type="match status" value="1"/>
</dbReference>
<keyword evidence="5 8" id="KW-0862">Zinc</keyword>
<protein>
    <recommendedName>
        <fullName evidence="9">Metalloendopeptidase</fullName>
        <ecNumber evidence="9">3.4.24.-</ecNumber>
    </recommendedName>
</protein>
<dbReference type="AlphaFoldDB" id="A0AAV6G5R7"/>
<dbReference type="FunFam" id="3.40.390.10:FF:000038">
    <property type="entry name" value="Metalloendopeptidase"/>
    <property type="match status" value="1"/>
</dbReference>
<organism evidence="11 12">
    <name type="scientific">Alosa alosa</name>
    <name type="common">allis shad</name>
    <dbReference type="NCBI Taxonomy" id="278164"/>
    <lineage>
        <taxon>Eukaryota</taxon>
        <taxon>Metazoa</taxon>
        <taxon>Chordata</taxon>
        <taxon>Craniata</taxon>
        <taxon>Vertebrata</taxon>
        <taxon>Euteleostomi</taxon>
        <taxon>Actinopterygii</taxon>
        <taxon>Neopterygii</taxon>
        <taxon>Teleostei</taxon>
        <taxon>Clupei</taxon>
        <taxon>Clupeiformes</taxon>
        <taxon>Clupeoidei</taxon>
        <taxon>Clupeidae</taxon>
        <taxon>Alosa</taxon>
    </lineage>
</organism>
<evidence type="ECO:0000313" key="11">
    <source>
        <dbReference type="EMBL" id="KAG5269934.1"/>
    </source>
</evidence>
<evidence type="ECO:0000256" key="5">
    <source>
        <dbReference type="ARBA" id="ARBA00022833"/>
    </source>
</evidence>
<dbReference type="CDD" id="cd04283">
    <property type="entry name" value="ZnMc_hatching_enzyme"/>
    <property type="match status" value="1"/>
</dbReference>
<evidence type="ECO:0000256" key="1">
    <source>
        <dbReference type="ARBA" id="ARBA00022670"/>
    </source>
</evidence>
<feature type="active site" evidence="8">
    <location>
        <position position="188"/>
    </location>
</feature>
<dbReference type="InterPro" id="IPR034039">
    <property type="entry name" value="ZnMP_hatching_enz"/>
</dbReference>
<evidence type="ECO:0000256" key="2">
    <source>
        <dbReference type="ARBA" id="ARBA00022723"/>
    </source>
</evidence>
<dbReference type="PANTHER" id="PTHR10127">
    <property type="entry name" value="DISCOIDIN, CUB, EGF, LAMININ , AND ZINC METALLOPROTEASE DOMAIN CONTAINING"/>
    <property type="match status" value="1"/>
</dbReference>
<evidence type="ECO:0000256" key="9">
    <source>
        <dbReference type="RuleBase" id="RU361183"/>
    </source>
</evidence>
<dbReference type="EC" id="3.4.24.-" evidence="9"/>
<keyword evidence="4 8" id="KW-0378">Hydrolase</keyword>
<dbReference type="EMBL" id="JADWDJ010000014">
    <property type="protein sequence ID" value="KAG5269934.1"/>
    <property type="molecule type" value="Genomic_DNA"/>
</dbReference>
<sequence>MDTSAVILLVLLLGTLNTVQCQYEETKSADFEGSSPIDNIPEEEKYTVSALIERANKNAGQELDDPDIIEGDIAVDTGFQNAAPCTSRRFFSCKWPRSRDGLVYVPYVISSQYSSREKATIVKAMNSFANATCVRFRPRKRRIFFKDRHYLNIESNTGCWSYVGRRRGRQVVSLARRGCVYHQVIQHELLHALGFHHEQARSDRDMHIRILYENIIRGKESNFEKIKTNNLGTPYDYGSVMHYSRYAFSRNGQPTMVPIPNANVAIGRATQMSSWDIARINRLYKCSQRSYSE</sequence>
<keyword evidence="3 9" id="KW-0732">Signal</keyword>
<keyword evidence="7" id="KW-1015">Disulfide bond</keyword>
<dbReference type="GO" id="GO:0008270">
    <property type="term" value="F:zinc ion binding"/>
    <property type="evidence" value="ECO:0007669"/>
    <property type="project" value="UniProtKB-UniRule"/>
</dbReference>
<comment type="cofactor">
    <cofactor evidence="8 9">
        <name>Zn(2+)</name>
        <dbReference type="ChEBI" id="CHEBI:29105"/>
    </cofactor>
    <text evidence="8 9">Binds 1 zinc ion per subunit.</text>
</comment>
<feature type="domain" description="Peptidase M12A" evidence="10">
    <location>
        <begin position="81"/>
        <end position="287"/>
    </location>
</feature>
<feature type="signal peptide" evidence="9">
    <location>
        <begin position="1"/>
        <end position="21"/>
    </location>
</feature>
<evidence type="ECO:0000256" key="4">
    <source>
        <dbReference type="ARBA" id="ARBA00022801"/>
    </source>
</evidence>
<comment type="caution">
    <text evidence="11">The sequence shown here is derived from an EMBL/GenBank/DDBJ whole genome shotgun (WGS) entry which is preliminary data.</text>
</comment>
<dbReference type="PROSITE" id="PS51864">
    <property type="entry name" value="ASTACIN"/>
    <property type="match status" value="1"/>
</dbReference>
<keyword evidence="2 8" id="KW-0479">Metal-binding</keyword>
<dbReference type="PANTHER" id="PTHR10127:SF899">
    <property type="entry name" value="ASTACIN-LIKE METALLOENDOPEPTIDASE-RELATED"/>
    <property type="match status" value="1"/>
</dbReference>
<feature type="binding site" evidence="8">
    <location>
        <position position="197"/>
    </location>
    <ligand>
        <name>Zn(2+)</name>
        <dbReference type="ChEBI" id="CHEBI:29105"/>
        <note>catalytic</note>
    </ligand>
</feature>
<dbReference type="Proteomes" id="UP000823561">
    <property type="component" value="Chromosome 14"/>
</dbReference>
<evidence type="ECO:0000313" key="12">
    <source>
        <dbReference type="Proteomes" id="UP000823561"/>
    </source>
</evidence>
<reference evidence="11" key="1">
    <citation type="submission" date="2020-10" db="EMBL/GenBank/DDBJ databases">
        <title>Chromosome-scale genome assembly of the Allis shad, Alosa alosa.</title>
        <authorList>
            <person name="Margot Z."/>
            <person name="Christophe K."/>
            <person name="Cabau C."/>
            <person name="Louis A."/>
            <person name="Berthelot C."/>
            <person name="Parey E."/>
            <person name="Roest Crollius H."/>
            <person name="Montfort J."/>
            <person name="Robinson-Rechavi M."/>
            <person name="Bucao C."/>
            <person name="Bouchez O."/>
            <person name="Gislard M."/>
            <person name="Lluch J."/>
            <person name="Milhes M."/>
            <person name="Lampietro C."/>
            <person name="Lopez Roques C."/>
            <person name="Donnadieu C."/>
            <person name="Braasch I."/>
            <person name="Desvignes T."/>
            <person name="Postlethwait J."/>
            <person name="Bobe J."/>
            <person name="Guiguen Y."/>
        </authorList>
    </citation>
    <scope>NUCLEOTIDE SEQUENCE</scope>
    <source>
        <strain evidence="11">M-15738</strain>
        <tissue evidence="11">Blood</tissue>
    </source>
</reference>
<dbReference type="PRINTS" id="PR00480">
    <property type="entry name" value="ASTACIN"/>
</dbReference>
<gene>
    <name evidence="11" type="ORF">AALO_G00186780</name>
</gene>
<dbReference type="InterPro" id="IPR001506">
    <property type="entry name" value="Peptidase_M12A"/>
</dbReference>
<dbReference type="GO" id="GO:0006508">
    <property type="term" value="P:proteolysis"/>
    <property type="evidence" value="ECO:0007669"/>
    <property type="project" value="UniProtKB-KW"/>
</dbReference>
<keyword evidence="6 8" id="KW-0482">Metalloprotease</keyword>
<keyword evidence="12" id="KW-1185">Reference proteome</keyword>
<keyword evidence="1 8" id="KW-0645">Protease</keyword>
<evidence type="ECO:0000256" key="6">
    <source>
        <dbReference type="ARBA" id="ARBA00023049"/>
    </source>
</evidence>
<dbReference type="Gene3D" id="3.40.390.10">
    <property type="entry name" value="Collagenase (Catalytic Domain)"/>
    <property type="match status" value="1"/>
</dbReference>
<evidence type="ECO:0000256" key="8">
    <source>
        <dbReference type="PROSITE-ProRule" id="PRU01211"/>
    </source>
</evidence>
<dbReference type="InterPro" id="IPR006026">
    <property type="entry name" value="Peptidase_Metallo"/>
</dbReference>
<evidence type="ECO:0000256" key="3">
    <source>
        <dbReference type="ARBA" id="ARBA00022729"/>
    </source>
</evidence>
<evidence type="ECO:0000259" key="10">
    <source>
        <dbReference type="PROSITE" id="PS51864"/>
    </source>
</evidence>
<proteinExistence type="predicted"/>
<feature type="chain" id="PRO_5043111026" description="Metalloendopeptidase" evidence="9">
    <location>
        <begin position="22"/>
        <end position="293"/>
    </location>
</feature>
<feature type="binding site" evidence="8">
    <location>
        <position position="191"/>
    </location>
    <ligand>
        <name>Zn(2+)</name>
        <dbReference type="ChEBI" id="CHEBI:29105"/>
        <note>catalytic</note>
    </ligand>
</feature>
<dbReference type="GO" id="GO:0004222">
    <property type="term" value="F:metalloendopeptidase activity"/>
    <property type="evidence" value="ECO:0007669"/>
    <property type="project" value="UniProtKB-UniRule"/>
</dbReference>
<comment type="caution">
    <text evidence="8">Lacks conserved residue(s) required for the propagation of feature annotation.</text>
</comment>
<dbReference type="SUPFAM" id="SSF55486">
    <property type="entry name" value="Metalloproteases ('zincins'), catalytic domain"/>
    <property type="match status" value="1"/>
</dbReference>